<dbReference type="AlphaFoldDB" id="A0A0J1CTY3"/>
<protein>
    <submittedName>
        <fullName evidence="1">Uncharacterized protein</fullName>
    </submittedName>
</protein>
<evidence type="ECO:0000313" key="1">
    <source>
        <dbReference type="EMBL" id="KLU23786.1"/>
    </source>
</evidence>
<reference evidence="1 2" key="1">
    <citation type="journal article" date="2015" name="Genome Announc.">
        <title>Draft Genome Sequence of Burkholderia sp. Strain PML1(12), an Ectomycorrhizosphere-Inhabiting Bacterium with Effective Mineral-Weathering Ability.</title>
        <authorList>
            <person name="Uroz S."/>
            <person name="Oger P."/>
        </authorList>
    </citation>
    <scope>NUCLEOTIDE SEQUENCE [LARGE SCALE GENOMIC DNA]</scope>
    <source>
        <strain evidence="2">PML1(12)</strain>
    </source>
</reference>
<accession>A0A0J1CTY3</accession>
<dbReference type="OrthoDB" id="8926609at2"/>
<gene>
    <name evidence="1" type="ORF">EOS_24420</name>
</gene>
<dbReference type="Proteomes" id="UP000035963">
    <property type="component" value="Unassembled WGS sequence"/>
</dbReference>
<proteinExistence type="predicted"/>
<comment type="caution">
    <text evidence="1">The sequence shown here is derived from an EMBL/GenBank/DDBJ whole genome shotgun (WGS) entry which is preliminary data.</text>
</comment>
<dbReference type="EMBL" id="AEJF01000143">
    <property type="protein sequence ID" value="KLU23786.1"/>
    <property type="molecule type" value="Genomic_DNA"/>
</dbReference>
<sequence length="82" mass="9344">MNIAEKSLHYLVEKWLAPTPAMRIHVVQFGRMCLDNRRYVRVEASAPTGSRAIFFFRHDDGSWCVFPPAISGPAMMSYRIAA</sequence>
<name>A0A0J1CTY3_9BURK</name>
<dbReference type="RefSeq" id="WP_047849269.1">
    <property type="nucleotide sequence ID" value="NZ_AEJF01000143.1"/>
</dbReference>
<dbReference type="PATRIC" id="fig|908627.4.peg.5451"/>
<keyword evidence="2" id="KW-1185">Reference proteome</keyword>
<organism evidence="1 2">
    <name type="scientific">Caballeronia mineralivorans PML1(12)</name>
    <dbReference type="NCBI Taxonomy" id="908627"/>
    <lineage>
        <taxon>Bacteria</taxon>
        <taxon>Pseudomonadati</taxon>
        <taxon>Pseudomonadota</taxon>
        <taxon>Betaproteobacteria</taxon>
        <taxon>Burkholderiales</taxon>
        <taxon>Burkholderiaceae</taxon>
        <taxon>Caballeronia</taxon>
    </lineage>
</organism>
<evidence type="ECO:0000313" key="2">
    <source>
        <dbReference type="Proteomes" id="UP000035963"/>
    </source>
</evidence>